<proteinExistence type="predicted"/>
<dbReference type="Proteomes" id="UP000026961">
    <property type="component" value="Chromosome 3"/>
</dbReference>
<dbReference type="EnsemblPlants" id="OGLUM03G26110.1">
    <property type="protein sequence ID" value="OGLUM03G26110.1"/>
    <property type="gene ID" value="OGLUM03G26110"/>
</dbReference>
<organism evidence="2">
    <name type="scientific">Oryza glumipatula</name>
    <dbReference type="NCBI Taxonomy" id="40148"/>
    <lineage>
        <taxon>Eukaryota</taxon>
        <taxon>Viridiplantae</taxon>
        <taxon>Streptophyta</taxon>
        <taxon>Embryophyta</taxon>
        <taxon>Tracheophyta</taxon>
        <taxon>Spermatophyta</taxon>
        <taxon>Magnoliopsida</taxon>
        <taxon>Liliopsida</taxon>
        <taxon>Poales</taxon>
        <taxon>Poaceae</taxon>
        <taxon>BOP clade</taxon>
        <taxon>Oryzoideae</taxon>
        <taxon>Oryzeae</taxon>
        <taxon>Oryzinae</taxon>
        <taxon>Oryza</taxon>
    </lineage>
</organism>
<protein>
    <submittedName>
        <fullName evidence="2">Uncharacterized protein</fullName>
    </submittedName>
</protein>
<reference evidence="2" key="1">
    <citation type="submission" date="2015-04" db="UniProtKB">
        <authorList>
            <consortium name="EnsemblPlants"/>
        </authorList>
    </citation>
    <scope>IDENTIFICATION</scope>
</reference>
<keyword evidence="3" id="KW-1185">Reference proteome</keyword>
<name>A0A0D9ZAA6_9ORYZ</name>
<evidence type="ECO:0000313" key="2">
    <source>
        <dbReference type="EnsemblPlants" id="OGLUM03G26110.1"/>
    </source>
</evidence>
<dbReference type="AlphaFoldDB" id="A0A0D9ZAA6"/>
<dbReference type="Gramene" id="OGLUM03G26110.1">
    <property type="protein sequence ID" value="OGLUM03G26110.1"/>
    <property type="gene ID" value="OGLUM03G26110"/>
</dbReference>
<evidence type="ECO:0000313" key="3">
    <source>
        <dbReference type="Proteomes" id="UP000026961"/>
    </source>
</evidence>
<feature type="region of interest" description="Disordered" evidence="1">
    <location>
        <begin position="97"/>
        <end position="128"/>
    </location>
</feature>
<sequence>MAAARPRLDGVLSLRVEDGPARGGESDDAGWRRRIRPPHGWIRRLHTGSGWSKLLLCGVNGRRRWQCLATRRLAAAGTGGRRARKTQWRPAAEVAVAKADSGGHGGGGCDGRDCGARQRASSSPPLPPAAGGGGFGLDGLCTVAGSVWRCANPRLVVGSVAPAAGCGLNGCGRRCSINVTLPSNIFPALSSLLFEVLYNCDVSLATEPVLLLALTSLALIHHLDVARASPLSGSLVGLLLA</sequence>
<accession>A0A0D9ZAA6</accession>
<evidence type="ECO:0000256" key="1">
    <source>
        <dbReference type="SAM" id="MobiDB-lite"/>
    </source>
</evidence>
<reference evidence="2" key="2">
    <citation type="submission" date="2018-05" db="EMBL/GenBank/DDBJ databases">
        <title>OgluRS3 (Oryza glumaepatula Reference Sequence Version 3).</title>
        <authorList>
            <person name="Zhang J."/>
            <person name="Kudrna D."/>
            <person name="Lee S."/>
            <person name="Talag J."/>
            <person name="Welchert J."/>
            <person name="Wing R.A."/>
        </authorList>
    </citation>
    <scope>NUCLEOTIDE SEQUENCE [LARGE SCALE GENOMIC DNA]</scope>
</reference>
<dbReference type="HOGENOM" id="CLU_1339398_0_0_1"/>